<feature type="region of interest" description="Disordered" evidence="4">
    <location>
        <begin position="84"/>
        <end position="110"/>
    </location>
</feature>
<dbReference type="AlphaFoldDB" id="A0A9N8ZXI5"/>
<sequence>MKKQAEKSDSQETVRSESSEDNLYLVDYIVDHRFTEDNRIQYLIKWRNYDEKENTWESVENILDDDLIKTYWELKSKEFKETTINDSTEKEKPRRRKVRPKSSAPNGHNIPRFFDPDWDNYVNSIVTMFRDPWDNEIYVVILWNKTESLHQHTVHTLAEARRSANILDPNDQKGKSAIAKVKRSPLDFSITNTDPKKRKRNAMWKLKKRAAKLKDNLKVTLKQLENSLNFREMLIINNDITFNIPVSLKAFSISLILSNIFAHVPLEREVLPFTTVSRWWNQLATERLWYKFRGLRNESRTHSFEKFLKTLKFAKEGKCFHYYGKYLRILELDKLNINYQLILETLECCPRIEVFCISGGRILNKDQIYEIAERLPNLRFLKFPETVDIYDGQAMKALALHCPYLEELELKKDIICDGEVLLSIVEKCKRIRRLNIYEKNYNDDIMIPVFRMIPNLTTLTLYQCIFVSEEFLLNIFKFCPRITTLKLSNITEITTKLVLVTADHYKNCLKITLIKVERQLDSSVEASEKDLRVQLYDCDLGMIINYYIHKKEKLREMRLEEIEITQGCFGIICKGLDLYKLELVSITGLKKLDVLKFLPELKNLQNFFVRFATISVEPILEEDNNKIFEMCPSLEYFQWHFQKFSRNEQ</sequence>
<dbReference type="PANTHER" id="PTHR22812">
    <property type="entry name" value="CHROMOBOX PROTEIN"/>
    <property type="match status" value="1"/>
</dbReference>
<name>A0A9N8ZXI5_9GLOM</name>
<dbReference type="InterPro" id="IPR023779">
    <property type="entry name" value="Chromodomain_CS"/>
</dbReference>
<dbReference type="Gene3D" id="2.40.50.40">
    <property type="match status" value="1"/>
</dbReference>
<evidence type="ECO:0000259" key="5">
    <source>
        <dbReference type="PROSITE" id="PS50013"/>
    </source>
</evidence>
<dbReference type="SMART" id="SM00298">
    <property type="entry name" value="CHROMO"/>
    <property type="match status" value="1"/>
</dbReference>
<feature type="domain" description="Chromo" evidence="5">
    <location>
        <begin position="24"/>
        <end position="73"/>
    </location>
</feature>
<dbReference type="Gene3D" id="3.80.10.10">
    <property type="entry name" value="Ribonuclease Inhibitor"/>
    <property type="match status" value="1"/>
</dbReference>
<organism evidence="6 7">
    <name type="scientific">Diversispora eburnea</name>
    <dbReference type="NCBI Taxonomy" id="1213867"/>
    <lineage>
        <taxon>Eukaryota</taxon>
        <taxon>Fungi</taxon>
        <taxon>Fungi incertae sedis</taxon>
        <taxon>Mucoromycota</taxon>
        <taxon>Glomeromycotina</taxon>
        <taxon>Glomeromycetes</taxon>
        <taxon>Diversisporales</taxon>
        <taxon>Diversisporaceae</taxon>
        <taxon>Diversispora</taxon>
    </lineage>
</organism>
<protein>
    <submittedName>
        <fullName evidence="6">309_t:CDS:1</fullName>
    </submittedName>
</protein>
<dbReference type="InterPro" id="IPR023780">
    <property type="entry name" value="Chromo_domain"/>
</dbReference>
<evidence type="ECO:0000313" key="6">
    <source>
        <dbReference type="EMBL" id="CAG8510127.1"/>
    </source>
</evidence>
<evidence type="ECO:0000256" key="3">
    <source>
        <dbReference type="SAM" id="Coils"/>
    </source>
</evidence>
<dbReference type="InterPro" id="IPR032675">
    <property type="entry name" value="LRR_dom_sf"/>
</dbReference>
<dbReference type="SUPFAM" id="SSF54160">
    <property type="entry name" value="Chromo domain-like"/>
    <property type="match status" value="1"/>
</dbReference>
<dbReference type="InterPro" id="IPR016197">
    <property type="entry name" value="Chromo-like_dom_sf"/>
</dbReference>
<dbReference type="CDD" id="cd00024">
    <property type="entry name" value="CD_CSD"/>
    <property type="match status" value="1"/>
</dbReference>
<gene>
    <name evidence="6" type="ORF">DEBURN_LOCUS5129</name>
</gene>
<accession>A0A9N8ZXI5</accession>
<proteinExistence type="predicted"/>
<evidence type="ECO:0000256" key="1">
    <source>
        <dbReference type="ARBA" id="ARBA00004123"/>
    </source>
</evidence>
<dbReference type="PROSITE" id="PS50013">
    <property type="entry name" value="CHROMO_2"/>
    <property type="match status" value="1"/>
</dbReference>
<dbReference type="EMBL" id="CAJVPK010000436">
    <property type="protein sequence ID" value="CAG8510127.1"/>
    <property type="molecule type" value="Genomic_DNA"/>
</dbReference>
<evidence type="ECO:0000256" key="4">
    <source>
        <dbReference type="SAM" id="MobiDB-lite"/>
    </source>
</evidence>
<reference evidence="6" key="1">
    <citation type="submission" date="2021-06" db="EMBL/GenBank/DDBJ databases">
        <authorList>
            <person name="Kallberg Y."/>
            <person name="Tangrot J."/>
            <person name="Rosling A."/>
        </authorList>
    </citation>
    <scope>NUCLEOTIDE SEQUENCE</scope>
    <source>
        <strain evidence="6">AZ414A</strain>
    </source>
</reference>
<feature type="coiled-coil region" evidence="3">
    <location>
        <begin position="196"/>
        <end position="227"/>
    </location>
</feature>
<dbReference type="OrthoDB" id="550575at2759"/>
<evidence type="ECO:0000313" key="7">
    <source>
        <dbReference type="Proteomes" id="UP000789706"/>
    </source>
</evidence>
<dbReference type="InterPro" id="IPR051219">
    <property type="entry name" value="Heterochromatin_chromo-domain"/>
</dbReference>
<keyword evidence="2" id="KW-0539">Nucleus</keyword>
<keyword evidence="3" id="KW-0175">Coiled coil</keyword>
<comment type="caution">
    <text evidence="6">The sequence shown here is derived from an EMBL/GenBank/DDBJ whole genome shotgun (WGS) entry which is preliminary data.</text>
</comment>
<evidence type="ECO:0000256" key="2">
    <source>
        <dbReference type="ARBA" id="ARBA00023242"/>
    </source>
</evidence>
<comment type="subcellular location">
    <subcellularLocation>
        <location evidence="1">Nucleus</location>
    </subcellularLocation>
</comment>
<dbReference type="Proteomes" id="UP000789706">
    <property type="component" value="Unassembled WGS sequence"/>
</dbReference>
<dbReference type="PROSITE" id="PS00598">
    <property type="entry name" value="CHROMO_1"/>
    <property type="match status" value="1"/>
</dbReference>
<dbReference type="SUPFAM" id="SSF52047">
    <property type="entry name" value="RNI-like"/>
    <property type="match status" value="1"/>
</dbReference>
<dbReference type="GO" id="GO:0005634">
    <property type="term" value="C:nucleus"/>
    <property type="evidence" value="ECO:0007669"/>
    <property type="project" value="UniProtKB-SubCell"/>
</dbReference>
<dbReference type="InterPro" id="IPR000953">
    <property type="entry name" value="Chromo/chromo_shadow_dom"/>
</dbReference>
<keyword evidence="7" id="KW-1185">Reference proteome</keyword>
<dbReference type="Pfam" id="PF00385">
    <property type="entry name" value="Chromo"/>
    <property type="match status" value="1"/>
</dbReference>